<sequence length="196" mass="22434">MSFPKASSTVLEPSGYFSEFSPWRPSQILSETHNQFLLADNADQKRSTTHPPTTTPCTLCQRPKLAKIAFELCHTPQLFVFAQDRAKSHHPRSASSEGVQEVQMQIQTRIQIQHRIRYARVVDCLVLEETGHLFFVNRMRRLGLRKRVESRRQLPGGVCDYGPFARCDWLVDGNVSSRADIWSSRFYAGTRGKIKP</sequence>
<reference evidence="2" key="2">
    <citation type="submission" date="2015-01" db="EMBL/GenBank/DDBJ databases">
        <title>Evolutionary Origins and Diversification of the Mycorrhizal Mutualists.</title>
        <authorList>
            <consortium name="DOE Joint Genome Institute"/>
            <consortium name="Mycorrhizal Genomics Consortium"/>
            <person name="Kohler A."/>
            <person name="Kuo A."/>
            <person name="Nagy L.G."/>
            <person name="Floudas D."/>
            <person name="Copeland A."/>
            <person name="Barry K.W."/>
            <person name="Cichocki N."/>
            <person name="Veneault-Fourrey C."/>
            <person name="LaButti K."/>
            <person name="Lindquist E.A."/>
            <person name="Lipzen A."/>
            <person name="Lundell T."/>
            <person name="Morin E."/>
            <person name="Murat C."/>
            <person name="Riley R."/>
            <person name="Ohm R."/>
            <person name="Sun H."/>
            <person name="Tunlid A."/>
            <person name="Henrissat B."/>
            <person name="Grigoriev I.V."/>
            <person name="Hibbett D.S."/>
            <person name="Martin F."/>
        </authorList>
    </citation>
    <scope>NUCLEOTIDE SEQUENCE [LARGE SCALE GENOMIC DNA]</scope>
    <source>
        <strain evidence="2">LaAM-08-1</strain>
    </source>
</reference>
<evidence type="ECO:0000313" key="2">
    <source>
        <dbReference type="Proteomes" id="UP000054477"/>
    </source>
</evidence>
<evidence type="ECO:0000313" key="1">
    <source>
        <dbReference type="EMBL" id="KIJ98142.1"/>
    </source>
</evidence>
<proteinExistence type="predicted"/>
<organism evidence="1 2">
    <name type="scientific">Laccaria amethystina LaAM-08-1</name>
    <dbReference type="NCBI Taxonomy" id="1095629"/>
    <lineage>
        <taxon>Eukaryota</taxon>
        <taxon>Fungi</taxon>
        <taxon>Dikarya</taxon>
        <taxon>Basidiomycota</taxon>
        <taxon>Agaricomycotina</taxon>
        <taxon>Agaricomycetes</taxon>
        <taxon>Agaricomycetidae</taxon>
        <taxon>Agaricales</taxon>
        <taxon>Agaricineae</taxon>
        <taxon>Hydnangiaceae</taxon>
        <taxon>Laccaria</taxon>
    </lineage>
</organism>
<reference evidence="1 2" key="1">
    <citation type="submission" date="2014-04" db="EMBL/GenBank/DDBJ databases">
        <authorList>
            <consortium name="DOE Joint Genome Institute"/>
            <person name="Kuo A."/>
            <person name="Kohler A."/>
            <person name="Nagy L.G."/>
            <person name="Floudas D."/>
            <person name="Copeland A."/>
            <person name="Barry K.W."/>
            <person name="Cichocki N."/>
            <person name="Veneault-Fourrey C."/>
            <person name="LaButti K."/>
            <person name="Lindquist E.A."/>
            <person name="Lipzen A."/>
            <person name="Lundell T."/>
            <person name="Morin E."/>
            <person name="Murat C."/>
            <person name="Sun H."/>
            <person name="Tunlid A."/>
            <person name="Henrissat B."/>
            <person name="Grigoriev I.V."/>
            <person name="Hibbett D.S."/>
            <person name="Martin F."/>
            <person name="Nordberg H.P."/>
            <person name="Cantor M.N."/>
            <person name="Hua S.X."/>
        </authorList>
    </citation>
    <scope>NUCLEOTIDE SEQUENCE [LARGE SCALE GENOMIC DNA]</scope>
    <source>
        <strain evidence="1 2">LaAM-08-1</strain>
    </source>
</reference>
<protein>
    <submittedName>
        <fullName evidence="1">Uncharacterized protein</fullName>
    </submittedName>
</protein>
<gene>
    <name evidence="1" type="ORF">K443DRAFT_220913</name>
</gene>
<accession>A0A0C9XQ65</accession>
<dbReference type="AlphaFoldDB" id="A0A0C9XQ65"/>
<keyword evidence="2" id="KW-1185">Reference proteome</keyword>
<name>A0A0C9XQ65_9AGAR</name>
<dbReference type="HOGENOM" id="CLU_1390438_0_0_1"/>
<dbReference type="EMBL" id="KN838676">
    <property type="protein sequence ID" value="KIJ98142.1"/>
    <property type="molecule type" value="Genomic_DNA"/>
</dbReference>
<dbReference type="Proteomes" id="UP000054477">
    <property type="component" value="Unassembled WGS sequence"/>
</dbReference>